<sequence length="529" mass="60984">MADERRTKRRFDTNSPAPVRDRDPWPRQPEDGPIPLFENFPDTRKAAKSLECRNHAIQDAWDDYDSIFYIAWWQVSIEPTRFVDPDVVQALGIRSDLEDLFVELGMGNFATHPQVLYPELVRQFMATVNVYYAHERAKKASEGVLTFFICGIRYRVPLLTLYTIYGFETKRQHATVPDFPGIGTFWSLIATVFFDPTKTIQTDIRHPTMRYFMKTLANTLFCKMEPSKVRVQELTQVYYAVRSLVHMEGIEEPEDDAWPNLGAKFTEHLTKLKMKPFQSTRRKRETVGSLLTPIFVHCGVPLDDADMDDRILYMDTAHLTSAQWLKDDRDWSFKVGDGIRLVRLPLRSLTDFSHGLSSIQFRPDPRLIRAPVSHPRLYTVQRNAGPLPHQPEDALPSHADADMDDRILYMDTAHLTSAQWLKDDRDWSFKVGDGIRLPQYPTRASTRSSAMQDPCRISLRTHYRPMQDMSTRPEGDFQCVVVDILTAIWARVSRCRCSSRRSVRASSPSAAEPSRQRRGTSSDETTDED</sequence>
<feature type="compositionally biased region" description="Basic and acidic residues" evidence="1">
    <location>
        <begin position="1"/>
        <end position="12"/>
    </location>
</feature>
<feature type="region of interest" description="Disordered" evidence="1">
    <location>
        <begin position="501"/>
        <end position="529"/>
    </location>
</feature>
<organism evidence="3 4">
    <name type="scientific">Brassica cretica</name>
    <name type="common">Mustard</name>
    <dbReference type="NCBI Taxonomy" id="69181"/>
    <lineage>
        <taxon>Eukaryota</taxon>
        <taxon>Viridiplantae</taxon>
        <taxon>Streptophyta</taxon>
        <taxon>Embryophyta</taxon>
        <taxon>Tracheophyta</taxon>
        <taxon>Spermatophyta</taxon>
        <taxon>Magnoliopsida</taxon>
        <taxon>eudicotyledons</taxon>
        <taxon>Gunneridae</taxon>
        <taxon>Pentapetalae</taxon>
        <taxon>rosids</taxon>
        <taxon>malvids</taxon>
        <taxon>Brassicales</taxon>
        <taxon>Brassicaceae</taxon>
        <taxon>Brassiceae</taxon>
        <taxon>Brassica</taxon>
    </lineage>
</organism>
<dbReference type="EMBL" id="QGKX02002183">
    <property type="protein sequence ID" value="KAF3486101.1"/>
    <property type="molecule type" value="Genomic_DNA"/>
</dbReference>
<reference evidence="3" key="1">
    <citation type="submission" date="2019-12" db="EMBL/GenBank/DDBJ databases">
        <title>Genome sequencing and annotation of Brassica cretica.</title>
        <authorList>
            <person name="Studholme D.J."/>
            <person name="Sarris P."/>
        </authorList>
    </citation>
    <scope>NUCLEOTIDE SEQUENCE</scope>
    <source>
        <strain evidence="3">PFS-109/04</strain>
        <tissue evidence="3">Leaf</tissue>
    </source>
</reference>
<evidence type="ECO:0000313" key="3">
    <source>
        <dbReference type="EMBL" id="KAF3486101.1"/>
    </source>
</evidence>
<accession>A0A8S9MS03</accession>
<dbReference type="InterPro" id="IPR004312">
    <property type="entry name" value="ATHILA_Orf1_C"/>
</dbReference>
<dbReference type="Proteomes" id="UP000712600">
    <property type="component" value="Unassembled WGS sequence"/>
</dbReference>
<comment type="caution">
    <text evidence="3">The sequence shown here is derived from an EMBL/GenBank/DDBJ whole genome shotgun (WGS) entry which is preliminary data.</text>
</comment>
<name>A0A8S9MS03_BRACR</name>
<proteinExistence type="predicted"/>
<evidence type="ECO:0000259" key="2">
    <source>
        <dbReference type="Pfam" id="PF03078"/>
    </source>
</evidence>
<gene>
    <name evidence="3" type="ORF">F2Q69_00054777</name>
</gene>
<feature type="region of interest" description="Disordered" evidence="1">
    <location>
        <begin position="1"/>
        <end position="35"/>
    </location>
</feature>
<evidence type="ECO:0000256" key="1">
    <source>
        <dbReference type="SAM" id="MobiDB-lite"/>
    </source>
</evidence>
<dbReference type="AlphaFoldDB" id="A0A8S9MS03"/>
<feature type="domain" description="Arabidopsis retrotransposon Orf1 C-terminal" evidence="2">
    <location>
        <begin position="76"/>
        <end position="394"/>
    </location>
</feature>
<feature type="compositionally biased region" description="Low complexity" evidence="1">
    <location>
        <begin position="504"/>
        <end position="513"/>
    </location>
</feature>
<dbReference type="Pfam" id="PF03078">
    <property type="entry name" value="ATHILA"/>
    <property type="match status" value="1"/>
</dbReference>
<protein>
    <recommendedName>
        <fullName evidence="2">Arabidopsis retrotransposon Orf1 C-terminal domain-containing protein</fullName>
    </recommendedName>
</protein>
<evidence type="ECO:0000313" key="4">
    <source>
        <dbReference type="Proteomes" id="UP000712600"/>
    </source>
</evidence>
<feature type="compositionally biased region" description="Basic and acidic residues" evidence="1">
    <location>
        <begin position="19"/>
        <end position="30"/>
    </location>
</feature>